<accession>A0A387BGM0</accession>
<dbReference type="RefSeq" id="WP_120771545.1">
    <property type="nucleotide sequence ID" value="NZ_CP032627.1"/>
</dbReference>
<reference evidence="4 5" key="1">
    <citation type="submission" date="2018-09" db="EMBL/GenBank/DDBJ databases">
        <title>Genome sequencing of strain 1JSPR-7.</title>
        <authorList>
            <person name="Heo J."/>
            <person name="Kim S.-J."/>
            <person name="Kwon S.-W."/>
        </authorList>
    </citation>
    <scope>NUCLEOTIDE SEQUENCE [LARGE SCALE GENOMIC DNA]</scope>
    <source>
        <strain evidence="4 5">1JSPR-7</strain>
    </source>
</reference>
<dbReference type="EMBL" id="CP032627">
    <property type="protein sequence ID" value="AYG00157.1"/>
    <property type="molecule type" value="Genomic_DNA"/>
</dbReference>
<dbReference type="PANTHER" id="PTHR43420">
    <property type="entry name" value="ACETYLTRANSFERASE"/>
    <property type="match status" value="1"/>
</dbReference>
<name>A0A387BGM0_9LACT</name>
<dbReference type="CDD" id="cd04301">
    <property type="entry name" value="NAT_SF"/>
    <property type="match status" value="1"/>
</dbReference>
<protein>
    <submittedName>
        <fullName evidence="4">GNAT family N-acetyltransferase</fullName>
    </submittedName>
</protein>
<organism evidence="4 5">
    <name type="scientific">Lactococcus allomyrinae</name>
    <dbReference type="NCBI Taxonomy" id="2419773"/>
    <lineage>
        <taxon>Bacteria</taxon>
        <taxon>Bacillati</taxon>
        <taxon>Bacillota</taxon>
        <taxon>Bacilli</taxon>
        <taxon>Lactobacillales</taxon>
        <taxon>Streptococcaceae</taxon>
        <taxon>Lactococcus</taxon>
    </lineage>
</organism>
<dbReference type="Pfam" id="PF00583">
    <property type="entry name" value="Acetyltransf_1"/>
    <property type="match status" value="1"/>
</dbReference>
<evidence type="ECO:0000313" key="4">
    <source>
        <dbReference type="EMBL" id="AYG00157.1"/>
    </source>
</evidence>
<evidence type="ECO:0000313" key="5">
    <source>
        <dbReference type="Proteomes" id="UP000269374"/>
    </source>
</evidence>
<dbReference type="OrthoDB" id="9127144at2"/>
<dbReference type="PANTHER" id="PTHR43420:SF47">
    <property type="entry name" value="N-ACETYLTRANSFERASE DOMAIN-CONTAINING PROTEIN"/>
    <property type="match status" value="1"/>
</dbReference>
<feature type="domain" description="N-acetyltransferase" evidence="3">
    <location>
        <begin position="3"/>
        <end position="150"/>
    </location>
</feature>
<gene>
    <name evidence="4" type="ORF">D7I46_03090</name>
</gene>
<dbReference type="GO" id="GO:0016747">
    <property type="term" value="F:acyltransferase activity, transferring groups other than amino-acyl groups"/>
    <property type="evidence" value="ECO:0007669"/>
    <property type="project" value="InterPro"/>
</dbReference>
<evidence type="ECO:0000259" key="3">
    <source>
        <dbReference type="PROSITE" id="PS51186"/>
    </source>
</evidence>
<dbReference type="SUPFAM" id="SSF55729">
    <property type="entry name" value="Acyl-CoA N-acyltransferases (Nat)"/>
    <property type="match status" value="1"/>
</dbReference>
<sequence>MKISLRQVNGENYQVLIDLKVSEEQQNFVAPNWKSLLQAAYEPELNLLAIYKDETAVGLLLYDFDEKMGGWTLSRLMIDHSYQHQGIASQALMQFLAFFKKEYPRQDIYTSAELDNSVAQNLYEKFGFEKQETFSYENDGMTFHEVKMVKGGQND</sequence>
<proteinExistence type="predicted"/>
<keyword evidence="2" id="KW-0012">Acyltransferase</keyword>
<keyword evidence="1 4" id="KW-0808">Transferase</keyword>
<evidence type="ECO:0000256" key="1">
    <source>
        <dbReference type="ARBA" id="ARBA00022679"/>
    </source>
</evidence>
<evidence type="ECO:0000256" key="2">
    <source>
        <dbReference type="ARBA" id="ARBA00023315"/>
    </source>
</evidence>
<dbReference type="InterPro" id="IPR000182">
    <property type="entry name" value="GNAT_dom"/>
</dbReference>
<dbReference type="Proteomes" id="UP000269374">
    <property type="component" value="Chromosome"/>
</dbReference>
<keyword evidence="5" id="KW-1185">Reference proteome</keyword>
<dbReference type="AlphaFoldDB" id="A0A387BGM0"/>
<dbReference type="KEGG" id="lact:D7I46_03090"/>
<dbReference type="Gene3D" id="3.40.630.30">
    <property type="match status" value="1"/>
</dbReference>
<dbReference type="InterPro" id="IPR016181">
    <property type="entry name" value="Acyl_CoA_acyltransferase"/>
</dbReference>
<dbReference type="PROSITE" id="PS51186">
    <property type="entry name" value="GNAT"/>
    <property type="match status" value="1"/>
</dbReference>
<dbReference type="InterPro" id="IPR050680">
    <property type="entry name" value="YpeA/RimI_acetyltransf"/>
</dbReference>